<dbReference type="InterPro" id="IPR041633">
    <property type="entry name" value="Polbeta"/>
</dbReference>
<accession>A0L6K0</accession>
<dbReference type="AlphaFoldDB" id="A0L6K0"/>
<dbReference type="CDD" id="cd05403">
    <property type="entry name" value="NT_KNTase_like"/>
    <property type="match status" value="1"/>
</dbReference>
<dbReference type="eggNOG" id="COG1708">
    <property type="taxonomic scope" value="Bacteria"/>
</dbReference>
<evidence type="ECO:0000259" key="1">
    <source>
        <dbReference type="Pfam" id="PF18765"/>
    </source>
</evidence>
<dbReference type="STRING" id="156889.Mmc1_1075"/>
<dbReference type="NCBIfam" id="NF047752">
    <property type="entry name" value="MntA_antitoxin"/>
    <property type="match status" value="1"/>
</dbReference>
<dbReference type="HOGENOM" id="CLU_130257_1_0_5"/>
<protein>
    <submittedName>
        <fullName evidence="2">DNA polymerase, beta domain protein region</fullName>
    </submittedName>
</protein>
<keyword evidence="3" id="KW-1185">Reference proteome</keyword>
<dbReference type="PANTHER" id="PTHR43852:SF2">
    <property type="entry name" value="PROTEIN ADENYLYLTRANSFERASE MNTA"/>
    <property type="match status" value="1"/>
</dbReference>
<gene>
    <name evidence="2" type="ordered locus">Mmc1_1075</name>
</gene>
<sequence length="132" mass="14691">MPLPLAEITQLLQQSLPELMALYLFGSHASGTANPESDLDLALLLPGKADPLTLWQLGDKVAERVGYPVDLLDLRAATTVMQYQIITTGRRIWEKDHQPALYESFILSEKTALDEARAPLLERIQREGTIHG</sequence>
<dbReference type="Proteomes" id="UP000002586">
    <property type="component" value="Chromosome"/>
</dbReference>
<feature type="domain" description="Polymerase beta nucleotidyltransferase" evidence="1">
    <location>
        <begin position="7"/>
        <end position="97"/>
    </location>
</feature>
<dbReference type="InterPro" id="IPR043519">
    <property type="entry name" value="NT_sf"/>
</dbReference>
<evidence type="ECO:0000313" key="2">
    <source>
        <dbReference type="EMBL" id="ABK43593.1"/>
    </source>
</evidence>
<dbReference type="Pfam" id="PF18765">
    <property type="entry name" value="Polbeta"/>
    <property type="match status" value="1"/>
</dbReference>
<name>A0L6K0_MAGMM</name>
<reference evidence="3" key="1">
    <citation type="journal article" date="2009" name="Appl. Environ. Microbiol.">
        <title>Complete genome sequence of the chemolithoautotrophic marine magnetotactic coccus strain MC-1.</title>
        <authorList>
            <person name="Schubbe S."/>
            <person name="Williams T.J."/>
            <person name="Xie G."/>
            <person name="Kiss H.E."/>
            <person name="Brettin T.S."/>
            <person name="Martinez D."/>
            <person name="Ross C.A."/>
            <person name="Schuler D."/>
            <person name="Cox B.L."/>
            <person name="Nealson K.H."/>
            <person name="Bazylinski D.A."/>
        </authorList>
    </citation>
    <scope>NUCLEOTIDE SEQUENCE [LARGE SCALE GENOMIC DNA]</scope>
    <source>
        <strain evidence="3">ATCC BAA-1437 / JCM 17883 / MC-1</strain>
    </source>
</reference>
<dbReference type="InterPro" id="IPR052930">
    <property type="entry name" value="TA_antitoxin_MntA"/>
</dbReference>
<reference evidence="2 3" key="2">
    <citation type="journal article" date="2012" name="Int. J. Syst. Evol. Microbiol.">
        <title>Magnetococcus marinus gen. nov., sp. nov., a marine, magnetotactic bacterium that represents a novel lineage (Magnetococcaceae fam. nov.; Magnetococcales ord. nov.) at the base of the Alphaproteobacteria.</title>
        <authorList>
            <person name="Bazylinski D.A."/>
            <person name="Williams T.J."/>
            <person name="Lefevre C.T."/>
            <person name="Berg R.J."/>
            <person name="Zhang C.L."/>
            <person name="Bowser S.S."/>
            <person name="Dean A.J."/>
            <person name="Beveridge T.J."/>
        </authorList>
    </citation>
    <scope>NUCLEOTIDE SEQUENCE [LARGE SCALE GENOMIC DNA]</scope>
    <source>
        <strain evidence="3">ATCC BAA-1437 / JCM 17883 / MC-1</strain>
    </source>
</reference>
<dbReference type="OrthoDB" id="9793109at2"/>
<dbReference type="EMBL" id="CP000471">
    <property type="protein sequence ID" value="ABK43593.1"/>
    <property type="molecule type" value="Genomic_DNA"/>
</dbReference>
<dbReference type="PANTHER" id="PTHR43852">
    <property type="entry name" value="NUCLEOTIDYLTRANSFERASE"/>
    <property type="match status" value="1"/>
</dbReference>
<evidence type="ECO:0000313" key="3">
    <source>
        <dbReference type="Proteomes" id="UP000002586"/>
    </source>
</evidence>
<dbReference type="SUPFAM" id="SSF81301">
    <property type="entry name" value="Nucleotidyltransferase"/>
    <property type="match status" value="1"/>
</dbReference>
<proteinExistence type="predicted"/>
<dbReference type="RefSeq" id="WP_011712750.1">
    <property type="nucleotide sequence ID" value="NC_008576.1"/>
</dbReference>
<dbReference type="KEGG" id="mgm:Mmc1_1075"/>
<organism evidence="2 3">
    <name type="scientific">Magnetococcus marinus (strain ATCC BAA-1437 / JCM 17883 / MC-1)</name>
    <dbReference type="NCBI Taxonomy" id="156889"/>
    <lineage>
        <taxon>Bacteria</taxon>
        <taxon>Pseudomonadati</taxon>
        <taxon>Pseudomonadota</taxon>
        <taxon>Magnetococcia</taxon>
        <taxon>Magnetococcales</taxon>
        <taxon>Magnetococcaceae</taxon>
        <taxon>Magnetococcus</taxon>
    </lineage>
</organism>
<dbReference type="Gene3D" id="3.30.460.10">
    <property type="entry name" value="Beta Polymerase, domain 2"/>
    <property type="match status" value="1"/>
</dbReference>